<name>A0A5B1LPY0_9ACTN</name>
<evidence type="ECO:0000313" key="5">
    <source>
        <dbReference type="Proteomes" id="UP000325003"/>
    </source>
</evidence>
<dbReference type="PANTHER" id="PTHR11783">
    <property type="entry name" value="SULFOTRANSFERASE SULT"/>
    <property type="match status" value="1"/>
</dbReference>
<evidence type="ECO:0000256" key="2">
    <source>
        <dbReference type="ARBA" id="ARBA00022679"/>
    </source>
</evidence>
<accession>A0A5B1LPY0</accession>
<evidence type="ECO:0000259" key="3">
    <source>
        <dbReference type="Pfam" id="PF00685"/>
    </source>
</evidence>
<gene>
    <name evidence="4" type="ORF">F0U44_05450</name>
</gene>
<feature type="domain" description="Sulfotransferase" evidence="3">
    <location>
        <begin position="21"/>
        <end position="282"/>
    </location>
</feature>
<dbReference type="RefSeq" id="WP_149727180.1">
    <property type="nucleotide sequence ID" value="NZ_VUJV01000001.1"/>
</dbReference>
<organism evidence="4 5">
    <name type="scientific">Nocardioides humilatus</name>
    <dbReference type="NCBI Taxonomy" id="2607660"/>
    <lineage>
        <taxon>Bacteria</taxon>
        <taxon>Bacillati</taxon>
        <taxon>Actinomycetota</taxon>
        <taxon>Actinomycetes</taxon>
        <taxon>Propionibacteriales</taxon>
        <taxon>Nocardioidaceae</taxon>
        <taxon>Nocardioides</taxon>
    </lineage>
</organism>
<sequence length="303" mass="33809">MRTYQSPAADSRRWEGFEHRDGDIVISTPSKCGTTWTQMLVALLVFDGPDLPDRLGVVSPWLDAEFTPLPVLHERLAAQRHRRFIKTHVPLDGLPLDDRVTYVVVGRDPRDVWLSMQGHRDNTDYDQVLPALAASIGADELQRRAATAPSYDTFGEGVAAPVGTCQTSVHPAFVLHHLNVAWERRDDAGVVLLHYADLQADLVGELARLARALGFDLDDDRIRALAAHAGIDRMRARADDLAPETDHPMWKRGADFFRSGRMGEWATAFSPDDLRAYDARARQLHPDEAFLSWAHGGRRAAPI</sequence>
<dbReference type="InterPro" id="IPR027417">
    <property type="entry name" value="P-loop_NTPase"/>
</dbReference>
<dbReference type="Proteomes" id="UP000325003">
    <property type="component" value="Unassembled WGS sequence"/>
</dbReference>
<reference evidence="4 5" key="2">
    <citation type="submission" date="2019-09" db="EMBL/GenBank/DDBJ databases">
        <authorList>
            <person name="Jin C."/>
        </authorList>
    </citation>
    <scope>NUCLEOTIDE SEQUENCE [LARGE SCALE GENOMIC DNA]</scope>
    <source>
        <strain evidence="4 5">BN130099</strain>
    </source>
</reference>
<comment type="similarity">
    <text evidence="1">Belongs to the sulfotransferase 1 family.</text>
</comment>
<dbReference type="GO" id="GO:0008146">
    <property type="term" value="F:sulfotransferase activity"/>
    <property type="evidence" value="ECO:0007669"/>
    <property type="project" value="InterPro"/>
</dbReference>
<evidence type="ECO:0000313" key="4">
    <source>
        <dbReference type="EMBL" id="KAA1421719.1"/>
    </source>
</evidence>
<dbReference type="EMBL" id="VUJV01000001">
    <property type="protein sequence ID" value="KAA1421719.1"/>
    <property type="molecule type" value="Genomic_DNA"/>
</dbReference>
<comment type="caution">
    <text evidence="4">The sequence shown here is derived from an EMBL/GenBank/DDBJ whole genome shotgun (WGS) entry which is preliminary data.</text>
</comment>
<proteinExistence type="inferred from homology"/>
<dbReference type="Pfam" id="PF00685">
    <property type="entry name" value="Sulfotransfer_1"/>
    <property type="match status" value="1"/>
</dbReference>
<reference evidence="4 5" key="1">
    <citation type="submission" date="2019-09" db="EMBL/GenBank/DDBJ databases">
        <title>Nocardioides panacisoli sp. nov., isolated from the soil of a ginseng field.</title>
        <authorList>
            <person name="Cho C."/>
        </authorList>
    </citation>
    <scope>NUCLEOTIDE SEQUENCE [LARGE SCALE GENOMIC DNA]</scope>
    <source>
        <strain evidence="4 5">BN130099</strain>
    </source>
</reference>
<dbReference type="SUPFAM" id="SSF52540">
    <property type="entry name" value="P-loop containing nucleoside triphosphate hydrolases"/>
    <property type="match status" value="1"/>
</dbReference>
<evidence type="ECO:0000256" key="1">
    <source>
        <dbReference type="ARBA" id="ARBA00005771"/>
    </source>
</evidence>
<dbReference type="AlphaFoldDB" id="A0A5B1LPY0"/>
<keyword evidence="2 4" id="KW-0808">Transferase</keyword>
<keyword evidence="5" id="KW-1185">Reference proteome</keyword>
<dbReference type="Gene3D" id="3.40.50.300">
    <property type="entry name" value="P-loop containing nucleotide triphosphate hydrolases"/>
    <property type="match status" value="1"/>
</dbReference>
<dbReference type="InterPro" id="IPR000863">
    <property type="entry name" value="Sulfotransferase_dom"/>
</dbReference>
<protein>
    <submittedName>
        <fullName evidence="4">Sulfotransferase domain-containing protein</fullName>
    </submittedName>
</protein>